<dbReference type="STRING" id="1385512.N784_11130"/>
<dbReference type="AlphaFoldDB" id="A0A0A5G1V2"/>
<accession>A0A0A5G1V2</accession>
<dbReference type="Proteomes" id="UP000030401">
    <property type="component" value="Unassembled WGS sequence"/>
</dbReference>
<reference evidence="1 2" key="1">
    <citation type="submission" date="2013-08" db="EMBL/GenBank/DDBJ databases">
        <authorList>
            <person name="Huang J."/>
            <person name="Wang G."/>
        </authorList>
    </citation>
    <scope>NUCLEOTIDE SEQUENCE [LARGE SCALE GENOMIC DNA]</scope>
    <source>
        <strain evidence="1 2">JSM 072002</strain>
    </source>
</reference>
<proteinExistence type="predicted"/>
<name>A0A0A5G1V2_9BACI</name>
<dbReference type="RefSeq" id="WP_036835775.1">
    <property type="nucleotide sequence ID" value="NZ_AVPG01000027.1"/>
</dbReference>
<sequence length="64" mass="7313">MEQTKPYSFEKLNEVSLSKRLRIDGVEIKGIQAVEIKSDVSNVSQIEIRFIGKIKGLDDFSTRQ</sequence>
<gene>
    <name evidence="1" type="ORF">N784_11130</name>
</gene>
<organism evidence="1 2">
    <name type="scientific">Pontibacillus litoralis JSM 072002</name>
    <dbReference type="NCBI Taxonomy" id="1385512"/>
    <lineage>
        <taxon>Bacteria</taxon>
        <taxon>Bacillati</taxon>
        <taxon>Bacillota</taxon>
        <taxon>Bacilli</taxon>
        <taxon>Bacillales</taxon>
        <taxon>Bacillaceae</taxon>
        <taxon>Pontibacillus</taxon>
    </lineage>
</organism>
<dbReference type="EMBL" id="AVPG01000027">
    <property type="protein sequence ID" value="KGX85040.1"/>
    <property type="molecule type" value="Genomic_DNA"/>
</dbReference>
<protein>
    <submittedName>
        <fullName evidence="1">Uncharacterized protein</fullName>
    </submittedName>
</protein>
<keyword evidence="2" id="KW-1185">Reference proteome</keyword>
<evidence type="ECO:0000313" key="2">
    <source>
        <dbReference type="Proteomes" id="UP000030401"/>
    </source>
</evidence>
<comment type="caution">
    <text evidence="1">The sequence shown here is derived from an EMBL/GenBank/DDBJ whole genome shotgun (WGS) entry which is preliminary data.</text>
</comment>
<evidence type="ECO:0000313" key="1">
    <source>
        <dbReference type="EMBL" id="KGX85040.1"/>
    </source>
</evidence>